<keyword evidence="3" id="KW-1185">Reference proteome</keyword>
<keyword evidence="2" id="KW-0489">Methyltransferase</keyword>
<dbReference type="RefSeq" id="WP_212691768.1">
    <property type="nucleotide sequence ID" value="NZ_CP058561.1"/>
</dbReference>
<evidence type="ECO:0000313" key="3">
    <source>
        <dbReference type="Proteomes" id="UP000677305"/>
    </source>
</evidence>
<dbReference type="KEGG" id="vgu:HYG85_24095"/>
<dbReference type="Pfam" id="PF08241">
    <property type="entry name" value="Methyltransf_11"/>
    <property type="match status" value="1"/>
</dbReference>
<dbReference type="EMBL" id="CP058561">
    <property type="protein sequence ID" value="QUH31847.1"/>
    <property type="molecule type" value="Genomic_DNA"/>
</dbReference>
<dbReference type="PANTHER" id="PTHR43591:SF110">
    <property type="entry name" value="RHODANESE DOMAIN-CONTAINING PROTEIN"/>
    <property type="match status" value="1"/>
</dbReference>
<sequence length="203" mass="23686">MDNNIKEIIRKSYNKNANLRSSIIPDWKRNEINKFLSQINDDKLKLLDLGAGSGTFAEYFTKKGLDVYCIDISKSMIDICLAKDLEGEVMDFYNLDFEPEQFNLIWSMNTLLHVPKKDIHIVLDEVQRVLKKNGIFYLGLYGGVSTEGIYEEDIYEPKRFFAFYLRDELLDIVKSHFKVIKCDETILEGDRNFLSMILTSKEK</sequence>
<dbReference type="PANTHER" id="PTHR43591">
    <property type="entry name" value="METHYLTRANSFERASE"/>
    <property type="match status" value="1"/>
</dbReference>
<dbReference type="InterPro" id="IPR029063">
    <property type="entry name" value="SAM-dependent_MTases_sf"/>
</dbReference>
<dbReference type="SUPFAM" id="SSF53335">
    <property type="entry name" value="S-adenosyl-L-methionine-dependent methyltransferases"/>
    <property type="match status" value="1"/>
</dbReference>
<dbReference type="GO" id="GO:0008757">
    <property type="term" value="F:S-adenosylmethionine-dependent methyltransferase activity"/>
    <property type="evidence" value="ECO:0007669"/>
    <property type="project" value="InterPro"/>
</dbReference>
<gene>
    <name evidence="2" type="ORF">HYG85_24095</name>
</gene>
<proteinExistence type="predicted"/>
<reference evidence="2 3" key="1">
    <citation type="submission" date="2020-07" db="EMBL/GenBank/DDBJ databases">
        <title>Vallitalea guaymasensis genome.</title>
        <authorList>
            <person name="Postec A."/>
        </authorList>
    </citation>
    <scope>NUCLEOTIDE SEQUENCE [LARGE SCALE GENOMIC DNA]</scope>
    <source>
        <strain evidence="2 3">Ra1766G1</strain>
    </source>
</reference>
<keyword evidence="2" id="KW-0808">Transferase</keyword>
<dbReference type="GO" id="GO:0032259">
    <property type="term" value="P:methylation"/>
    <property type="evidence" value="ECO:0007669"/>
    <property type="project" value="UniProtKB-KW"/>
</dbReference>
<dbReference type="AlphaFoldDB" id="A0A8J8MF56"/>
<name>A0A8J8MF56_9FIRM</name>
<dbReference type="CDD" id="cd02440">
    <property type="entry name" value="AdoMet_MTases"/>
    <property type="match status" value="1"/>
</dbReference>
<protein>
    <submittedName>
        <fullName evidence="2">Class I SAM-dependent methyltransferase</fullName>
    </submittedName>
</protein>
<organism evidence="2 3">
    <name type="scientific">Vallitalea guaymasensis</name>
    <dbReference type="NCBI Taxonomy" id="1185412"/>
    <lineage>
        <taxon>Bacteria</taxon>
        <taxon>Bacillati</taxon>
        <taxon>Bacillota</taxon>
        <taxon>Clostridia</taxon>
        <taxon>Lachnospirales</taxon>
        <taxon>Vallitaleaceae</taxon>
        <taxon>Vallitalea</taxon>
    </lineage>
</organism>
<dbReference type="InterPro" id="IPR013216">
    <property type="entry name" value="Methyltransf_11"/>
</dbReference>
<evidence type="ECO:0000313" key="2">
    <source>
        <dbReference type="EMBL" id="QUH31847.1"/>
    </source>
</evidence>
<dbReference type="Proteomes" id="UP000677305">
    <property type="component" value="Chromosome"/>
</dbReference>
<evidence type="ECO:0000259" key="1">
    <source>
        <dbReference type="Pfam" id="PF08241"/>
    </source>
</evidence>
<accession>A0A8J8MF56</accession>
<dbReference type="Gene3D" id="3.40.50.150">
    <property type="entry name" value="Vaccinia Virus protein VP39"/>
    <property type="match status" value="1"/>
</dbReference>
<feature type="domain" description="Methyltransferase type 11" evidence="1">
    <location>
        <begin position="47"/>
        <end position="138"/>
    </location>
</feature>